<dbReference type="InterPro" id="IPR025737">
    <property type="entry name" value="FApF"/>
</dbReference>
<reference evidence="2" key="1">
    <citation type="journal article" date="2019" name="Int. J. Syst. Evol. Microbiol.">
        <title>The Global Catalogue of Microorganisms (GCM) 10K type strain sequencing project: providing services to taxonomists for standard genome sequencing and annotation.</title>
        <authorList>
            <consortium name="The Broad Institute Genomics Platform"/>
            <consortium name="The Broad Institute Genome Sequencing Center for Infectious Disease"/>
            <person name="Wu L."/>
            <person name="Ma J."/>
        </authorList>
    </citation>
    <scope>NUCLEOTIDE SEQUENCE [LARGE SCALE GENOMIC DNA]</scope>
    <source>
        <strain evidence="2">CGMCC 1.7656</strain>
    </source>
</reference>
<name>A0ABQ2NM14_9FLAO</name>
<evidence type="ECO:0000313" key="1">
    <source>
        <dbReference type="EMBL" id="GGP05011.1"/>
    </source>
</evidence>
<sequence>MKKALIFLLFSKFLYSQEVIQLDRPDQTETVFVVPKNFLQIESGFMYEKTNETDKHFHLPTVLWKYGLNDKVELRVITEFSKTITNSENVYQLQPISLGFKTALIEEKGIIPKISFIGKAELRKSEILQRKTITPAFRFTFQNNINDKTSLGYNLGMFWNENLQETYLYTFALGKTITPQLNYFVEMYGFISPDQPADHRINGGFTYLVNNDFMVDTSAGIGLSETSAKYFISLGISYRIKLFP</sequence>
<gene>
    <name evidence="1" type="ORF">GCM10010992_19510</name>
</gene>
<organism evidence="1 2">
    <name type="scientific">Cloacibacterium rupense</name>
    <dbReference type="NCBI Taxonomy" id="517423"/>
    <lineage>
        <taxon>Bacteria</taxon>
        <taxon>Pseudomonadati</taxon>
        <taxon>Bacteroidota</taxon>
        <taxon>Flavobacteriia</taxon>
        <taxon>Flavobacteriales</taxon>
        <taxon>Weeksellaceae</taxon>
    </lineage>
</organism>
<dbReference type="EMBL" id="BMLV01000004">
    <property type="protein sequence ID" value="GGP05011.1"/>
    <property type="molecule type" value="Genomic_DNA"/>
</dbReference>
<comment type="caution">
    <text evidence="1">The sequence shown here is derived from an EMBL/GenBank/DDBJ whole genome shotgun (WGS) entry which is preliminary data.</text>
</comment>
<evidence type="ECO:0008006" key="3">
    <source>
        <dbReference type="Google" id="ProtNLM"/>
    </source>
</evidence>
<evidence type="ECO:0000313" key="2">
    <source>
        <dbReference type="Proteomes" id="UP000620064"/>
    </source>
</evidence>
<dbReference type="Pfam" id="PF13557">
    <property type="entry name" value="Phenol_MetA_deg"/>
    <property type="match status" value="1"/>
</dbReference>
<accession>A0ABQ2NM14</accession>
<dbReference type="Proteomes" id="UP000620064">
    <property type="component" value="Unassembled WGS sequence"/>
</dbReference>
<protein>
    <recommendedName>
        <fullName evidence="3">MetA-pathway of phenol degradation</fullName>
    </recommendedName>
</protein>
<dbReference type="RefSeq" id="WP_188617929.1">
    <property type="nucleotide sequence ID" value="NZ_BMLV01000004.1"/>
</dbReference>
<keyword evidence="2" id="KW-1185">Reference proteome</keyword>
<proteinExistence type="predicted"/>